<comment type="catalytic activity">
    <reaction evidence="4">
        <text>2 cob(II)alamin + reduced [electron-transfer flavoprotein] + 2 ATP = 2 adenosylcob(III)alamin + 2 triphosphate + oxidized [electron-transfer flavoprotein] + 3 H(+)</text>
        <dbReference type="Rhea" id="RHEA:28671"/>
        <dbReference type="Rhea" id="RHEA-COMP:10685"/>
        <dbReference type="Rhea" id="RHEA-COMP:10686"/>
        <dbReference type="ChEBI" id="CHEBI:15378"/>
        <dbReference type="ChEBI" id="CHEBI:16304"/>
        <dbReference type="ChEBI" id="CHEBI:18036"/>
        <dbReference type="ChEBI" id="CHEBI:18408"/>
        <dbReference type="ChEBI" id="CHEBI:30616"/>
        <dbReference type="ChEBI" id="CHEBI:57692"/>
        <dbReference type="ChEBI" id="CHEBI:58307"/>
        <dbReference type="EC" id="2.5.1.17"/>
    </reaction>
</comment>
<dbReference type="AlphaFoldDB" id="U2P4W3"/>
<accession>U2P4W3</accession>
<evidence type="ECO:0000259" key="5">
    <source>
        <dbReference type="Pfam" id="PF01923"/>
    </source>
</evidence>
<dbReference type="Gene3D" id="1.20.1200.10">
    <property type="entry name" value="Cobalamin adenosyltransferase-like"/>
    <property type="match status" value="1"/>
</dbReference>
<dbReference type="UniPathway" id="UPA00148">
    <property type="reaction ID" value="UER00233"/>
</dbReference>
<keyword evidence="4" id="KW-0169">Cobalamin biosynthesis</keyword>
<proteinExistence type="inferred from homology"/>
<dbReference type="PATRIC" id="fig|1115809.3.peg.1882"/>
<evidence type="ECO:0000313" key="7">
    <source>
        <dbReference type="Proteomes" id="UP000016648"/>
    </source>
</evidence>
<dbReference type="PANTHER" id="PTHR12213:SF0">
    <property type="entry name" value="CORRINOID ADENOSYLTRANSFERASE MMAB"/>
    <property type="match status" value="1"/>
</dbReference>
<dbReference type="InterPro" id="IPR029499">
    <property type="entry name" value="PduO-typ"/>
</dbReference>
<evidence type="ECO:0000256" key="4">
    <source>
        <dbReference type="RuleBase" id="RU366026"/>
    </source>
</evidence>
<keyword evidence="7" id="KW-1185">Reference proteome</keyword>
<comment type="catalytic activity">
    <reaction evidence="4">
        <text>2 cob(II)yrinate a,c diamide + reduced [electron-transfer flavoprotein] + 2 ATP = 2 adenosylcob(III)yrinate a,c-diamide + 2 triphosphate + oxidized [electron-transfer flavoprotein] + 3 H(+)</text>
        <dbReference type="Rhea" id="RHEA:11528"/>
        <dbReference type="Rhea" id="RHEA-COMP:10685"/>
        <dbReference type="Rhea" id="RHEA-COMP:10686"/>
        <dbReference type="ChEBI" id="CHEBI:15378"/>
        <dbReference type="ChEBI" id="CHEBI:18036"/>
        <dbReference type="ChEBI" id="CHEBI:30616"/>
        <dbReference type="ChEBI" id="CHEBI:57692"/>
        <dbReference type="ChEBI" id="CHEBI:58307"/>
        <dbReference type="ChEBI" id="CHEBI:58503"/>
        <dbReference type="ChEBI" id="CHEBI:58537"/>
        <dbReference type="EC" id="2.5.1.17"/>
    </reaction>
</comment>
<feature type="domain" description="Cobalamin adenosyltransferase-like" evidence="5">
    <location>
        <begin position="3"/>
        <end position="159"/>
    </location>
</feature>
<comment type="pathway">
    <text evidence="4">Cofactor biosynthesis; adenosylcobalamin biosynthesis; adenosylcobalamin from cob(II)yrinate a,c-diamide: step 2/7.</text>
</comment>
<comment type="similarity">
    <text evidence="4">Belongs to the Cob(I)alamin adenosyltransferase family.</text>
</comment>
<evidence type="ECO:0000256" key="1">
    <source>
        <dbReference type="ARBA" id="ARBA00022679"/>
    </source>
</evidence>
<name>U2P4W3_9BACT</name>
<protein>
    <recommendedName>
        <fullName evidence="4">Corrinoid adenosyltransferase</fullName>
        <ecNumber evidence="4">2.5.1.17</ecNumber>
    </recommendedName>
    <alternativeName>
        <fullName evidence="4">Cob(II)alamin adenosyltransferase</fullName>
    </alternativeName>
    <alternativeName>
        <fullName evidence="4">Cob(II)yrinic acid a,c-diamide adenosyltransferase</fullName>
    </alternativeName>
    <alternativeName>
        <fullName evidence="4">Cobinamide/cobalamin adenosyltransferase</fullName>
    </alternativeName>
</protein>
<dbReference type="Proteomes" id="UP000016648">
    <property type="component" value="Unassembled WGS sequence"/>
</dbReference>
<dbReference type="InterPro" id="IPR016030">
    <property type="entry name" value="CblAdoTrfase-like"/>
</dbReference>
<dbReference type="GO" id="GO:0009236">
    <property type="term" value="P:cobalamin biosynthetic process"/>
    <property type="evidence" value="ECO:0007669"/>
    <property type="project" value="UniProtKB-UniRule"/>
</dbReference>
<keyword evidence="3 4" id="KW-0067">ATP-binding</keyword>
<reference evidence="6 7" key="1">
    <citation type="submission" date="2013-08" db="EMBL/GenBank/DDBJ databases">
        <authorList>
            <person name="Durkin A.S."/>
            <person name="Haft D.R."/>
            <person name="McCorrison J."/>
            <person name="Torralba M."/>
            <person name="Gillis M."/>
            <person name="Haft D.H."/>
            <person name="Methe B."/>
            <person name="Sutton G."/>
            <person name="Nelson K.E."/>
        </authorList>
    </citation>
    <scope>NUCLEOTIDE SEQUENCE [LARGE SCALE GENOMIC DNA]</scope>
    <source>
        <strain evidence="6 7">F0067</strain>
    </source>
</reference>
<dbReference type="RefSeq" id="WP_021590205.1">
    <property type="nucleotide sequence ID" value="NZ_AWEY01000033.1"/>
</dbReference>
<evidence type="ECO:0000313" key="6">
    <source>
        <dbReference type="EMBL" id="ERK38759.1"/>
    </source>
</evidence>
<dbReference type="Pfam" id="PF01923">
    <property type="entry name" value="Cob_adeno_trans"/>
    <property type="match status" value="1"/>
</dbReference>
<keyword evidence="1 4" id="KW-0808">Transferase</keyword>
<dbReference type="GO" id="GO:0005524">
    <property type="term" value="F:ATP binding"/>
    <property type="evidence" value="ECO:0007669"/>
    <property type="project" value="UniProtKB-UniRule"/>
</dbReference>
<dbReference type="PANTHER" id="PTHR12213">
    <property type="entry name" value="CORRINOID ADENOSYLTRANSFERASE"/>
    <property type="match status" value="1"/>
</dbReference>
<dbReference type="GO" id="GO:0008817">
    <property type="term" value="F:corrinoid adenosyltransferase activity"/>
    <property type="evidence" value="ECO:0007669"/>
    <property type="project" value="UniProtKB-UniRule"/>
</dbReference>
<gene>
    <name evidence="6" type="ORF">HMPREF9135_1535</name>
</gene>
<dbReference type="EMBL" id="AWEY01000033">
    <property type="protein sequence ID" value="ERK38759.1"/>
    <property type="molecule type" value="Genomic_DNA"/>
</dbReference>
<comment type="caution">
    <text evidence="6">The sequence shown here is derived from an EMBL/GenBank/DDBJ whole genome shotgun (WGS) entry which is preliminary data.</text>
</comment>
<dbReference type="NCBIfam" id="TIGR00636">
    <property type="entry name" value="PduO_Nterm"/>
    <property type="match status" value="1"/>
</dbReference>
<keyword evidence="2 4" id="KW-0547">Nucleotide-binding</keyword>
<evidence type="ECO:0000256" key="2">
    <source>
        <dbReference type="ARBA" id="ARBA00022741"/>
    </source>
</evidence>
<sequence>MKVYTRNGDGGQTSLMGEKNVVKDDVRIEANGMLDELNAVLGVVKAAMPESPRKGQIDAIQNQVMRIMGVVAGARMNDMTALTGLTTQLEQDIDAMAVDGKFCFSVPGETLLNAWLHVARARCRTAERRLWTMHARYPVDAAILQFVNRLSDYLFVLAVECEMMCR</sequence>
<dbReference type="InterPro" id="IPR036451">
    <property type="entry name" value="CblAdoTrfase-like_sf"/>
</dbReference>
<organism evidence="6 7">
    <name type="scientific">Segatella baroniae F0067</name>
    <dbReference type="NCBI Taxonomy" id="1115809"/>
    <lineage>
        <taxon>Bacteria</taxon>
        <taxon>Pseudomonadati</taxon>
        <taxon>Bacteroidota</taxon>
        <taxon>Bacteroidia</taxon>
        <taxon>Bacteroidales</taxon>
        <taxon>Prevotellaceae</taxon>
        <taxon>Segatella</taxon>
    </lineage>
</organism>
<dbReference type="EC" id="2.5.1.17" evidence="4"/>
<evidence type="ECO:0000256" key="3">
    <source>
        <dbReference type="ARBA" id="ARBA00022840"/>
    </source>
</evidence>
<dbReference type="SUPFAM" id="SSF89028">
    <property type="entry name" value="Cobalamin adenosyltransferase-like"/>
    <property type="match status" value="1"/>
</dbReference>